<dbReference type="GO" id="GO:0005506">
    <property type="term" value="F:iron ion binding"/>
    <property type="evidence" value="ECO:0007669"/>
    <property type="project" value="InterPro"/>
</dbReference>
<dbReference type="EMBL" id="FO082276">
    <property type="protein sequence ID" value="CCO15334.1"/>
    <property type="molecule type" value="Genomic_DNA"/>
</dbReference>
<dbReference type="SMART" id="SM00702">
    <property type="entry name" value="P4Hc"/>
    <property type="match status" value="1"/>
</dbReference>
<evidence type="ECO:0000259" key="8">
    <source>
        <dbReference type="PROSITE" id="PS51471"/>
    </source>
</evidence>
<comment type="subcellular location">
    <subcellularLocation>
        <location evidence="2">Endoplasmic reticulum membrane</location>
        <topology evidence="2">Single-pass type II membrane protein</topology>
    </subcellularLocation>
</comment>
<dbReference type="OrthoDB" id="420380at2759"/>
<feature type="domain" description="Fe2OG dioxygenase" evidence="8">
    <location>
        <begin position="149"/>
        <end position="275"/>
    </location>
</feature>
<evidence type="ECO:0000256" key="4">
    <source>
        <dbReference type="ARBA" id="ARBA00022964"/>
    </source>
</evidence>
<dbReference type="GeneID" id="19016972"/>
<keyword evidence="10" id="KW-1185">Reference proteome</keyword>
<dbReference type="GO" id="GO:0004656">
    <property type="term" value="F:procollagen-proline 4-dioxygenase activity"/>
    <property type="evidence" value="ECO:0007669"/>
    <property type="project" value="UniProtKB-EC"/>
</dbReference>
<evidence type="ECO:0000313" key="9">
    <source>
        <dbReference type="EMBL" id="CCO15334.1"/>
    </source>
</evidence>
<keyword evidence="5" id="KW-0560">Oxidoreductase</keyword>
<comment type="catalytic activity">
    <reaction evidence="7">
        <text>L-prolyl-[collagen] + 2-oxoglutarate + O2 = trans-4-hydroxy-L-prolyl-[collagen] + succinate + CO2</text>
        <dbReference type="Rhea" id="RHEA:18945"/>
        <dbReference type="Rhea" id="RHEA-COMP:11676"/>
        <dbReference type="Rhea" id="RHEA-COMP:11680"/>
        <dbReference type="ChEBI" id="CHEBI:15379"/>
        <dbReference type="ChEBI" id="CHEBI:16526"/>
        <dbReference type="ChEBI" id="CHEBI:16810"/>
        <dbReference type="ChEBI" id="CHEBI:30031"/>
        <dbReference type="ChEBI" id="CHEBI:50342"/>
        <dbReference type="ChEBI" id="CHEBI:61965"/>
        <dbReference type="EC" id="1.14.11.2"/>
    </reaction>
</comment>
<evidence type="ECO:0000256" key="3">
    <source>
        <dbReference type="ARBA" id="ARBA00022723"/>
    </source>
</evidence>
<evidence type="ECO:0000256" key="7">
    <source>
        <dbReference type="ARBA" id="ARBA00049169"/>
    </source>
</evidence>
<dbReference type="PROSITE" id="PS51471">
    <property type="entry name" value="FE2OG_OXY"/>
    <property type="match status" value="1"/>
</dbReference>
<keyword evidence="3" id="KW-0479">Metal-binding</keyword>
<keyword evidence="4" id="KW-0223">Dioxygenase</keyword>
<dbReference type="GO" id="GO:0031418">
    <property type="term" value="F:L-ascorbic acid binding"/>
    <property type="evidence" value="ECO:0007669"/>
    <property type="project" value="InterPro"/>
</dbReference>
<evidence type="ECO:0000256" key="5">
    <source>
        <dbReference type="ARBA" id="ARBA00023002"/>
    </source>
</evidence>
<dbReference type="RefSeq" id="XP_007513897.1">
    <property type="nucleotide sequence ID" value="XM_007513835.1"/>
</dbReference>
<proteinExistence type="predicted"/>
<protein>
    <recommendedName>
        <fullName evidence="8">Fe2OG dioxygenase domain-containing protein</fullName>
    </recommendedName>
</protein>
<keyword evidence="6" id="KW-0408">Iron</keyword>
<dbReference type="InterPro" id="IPR045054">
    <property type="entry name" value="P4HA-like"/>
</dbReference>
<accession>K8EBU3</accession>
<dbReference type="GO" id="GO:0005789">
    <property type="term" value="C:endoplasmic reticulum membrane"/>
    <property type="evidence" value="ECO:0007669"/>
    <property type="project" value="UniProtKB-SubCell"/>
</dbReference>
<dbReference type="KEGG" id="bpg:Bathy03g04350"/>
<evidence type="ECO:0000256" key="1">
    <source>
        <dbReference type="ARBA" id="ARBA00001961"/>
    </source>
</evidence>
<dbReference type="InterPro" id="IPR044862">
    <property type="entry name" value="Pro_4_hyd_alph_FE2OG_OXY"/>
</dbReference>
<sequence length="352" mass="39697">MMTTSTTATKSLHLSFSFFVLPLLLLLSSSSFLLFSTNAYDATRNERLIGWLGEVNTQEETNSSKPWIEALSWDPRAFLYHNFLSKEEAKHLVDLGEPRVTRSTVVGGQTGRVSDIRTSFGTFIPKKYDEVLEKIEDRCAVFSGIPVAHQEQMQLLRYRDGQKYSDHTDGLISENGGKRIATILMFLHEPTEGGETSFVLGNPLGKVKERIERTKDQFSDCGYRSGKGFAVKPKVGDAILFFSFSEAGITDNNSMHASCPTLGGTKWTATMWIHERPFDTATWRKPDCKDLHQECANWANRGECKKNPIYMLGNEVVGTCSRSCCAKVEEKDMTYTQTLFCKPCKDDSTWQR</sequence>
<organism evidence="9 10">
    <name type="scientific">Bathycoccus prasinos</name>
    <dbReference type="NCBI Taxonomy" id="41875"/>
    <lineage>
        <taxon>Eukaryota</taxon>
        <taxon>Viridiplantae</taxon>
        <taxon>Chlorophyta</taxon>
        <taxon>Mamiellophyceae</taxon>
        <taxon>Mamiellales</taxon>
        <taxon>Bathycoccaceae</taxon>
        <taxon>Bathycoccus</taxon>
    </lineage>
</organism>
<comment type="cofactor">
    <cofactor evidence="1">
        <name>L-ascorbate</name>
        <dbReference type="ChEBI" id="CHEBI:38290"/>
    </cofactor>
</comment>
<gene>
    <name evidence="9" type="ORF">Bathy03g04350</name>
</gene>
<reference evidence="9 10" key="1">
    <citation type="submission" date="2011-10" db="EMBL/GenBank/DDBJ databases">
        <authorList>
            <person name="Genoscope - CEA"/>
        </authorList>
    </citation>
    <scope>NUCLEOTIDE SEQUENCE [LARGE SCALE GENOMIC DNA]</scope>
    <source>
        <strain evidence="9 10">RCC 1105</strain>
    </source>
</reference>
<evidence type="ECO:0000313" key="10">
    <source>
        <dbReference type="Proteomes" id="UP000198341"/>
    </source>
</evidence>
<dbReference type="PANTHER" id="PTHR10869:SF238">
    <property type="entry name" value="PROLYL 4-HYDROXYLASE 6-RELATED"/>
    <property type="match status" value="1"/>
</dbReference>
<dbReference type="InterPro" id="IPR006620">
    <property type="entry name" value="Pro_4_hyd_alph"/>
</dbReference>
<dbReference type="eggNOG" id="KOG1591">
    <property type="taxonomic scope" value="Eukaryota"/>
</dbReference>
<dbReference type="Gene3D" id="2.60.120.620">
    <property type="entry name" value="q2cbj1_9rhob like domain"/>
    <property type="match status" value="1"/>
</dbReference>
<evidence type="ECO:0000256" key="2">
    <source>
        <dbReference type="ARBA" id="ARBA00004648"/>
    </source>
</evidence>
<name>K8EBU3_9CHLO</name>
<dbReference type="InterPro" id="IPR005123">
    <property type="entry name" value="Oxoglu/Fe-dep_dioxygenase_dom"/>
</dbReference>
<evidence type="ECO:0000256" key="6">
    <source>
        <dbReference type="ARBA" id="ARBA00023004"/>
    </source>
</evidence>
<dbReference type="STRING" id="41875.K8EBU3"/>
<dbReference type="PANTHER" id="PTHR10869">
    <property type="entry name" value="PROLYL 4-HYDROXYLASE ALPHA SUBUNIT"/>
    <property type="match status" value="1"/>
</dbReference>
<dbReference type="Proteomes" id="UP000198341">
    <property type="component" value="Chromosome 3"/>
</dbReference>
<dbReference type="Pfam" id="PF13640">
    <property type="entry name" value="2OG-FeII_Oxy_3"/>
    <property type="match status" value="1"/>
</dbReference>
<dbReference type="AlphaFoldDB" id="K8EBU3"/>